<evidence type="ECO:0000313" key="1">
    <source>
        <dbReference type="EMBL" id="JAA64610.1"/>
    </source>
</evidence>
<proteinExistence type="evidence at transcript level"/>
<organism evidence="1">
    <name type="scientific">Rhipicephalus pulchellus</name>
    <name type="common">Yellow backed tick</name>
    <name type="synonym">Dermacentor pulchellus</name>
    <dbReference type="NCBI Taxonomy" id="72859"/>
    <lineage>
        <taxon>Eukaryota</taxon>
        <taxon>Metazoa</taxon>
        <taxon>Ecdysozoa</taxon>
        <taxon>Arthropoda</taxon>
        <taxon>Chelicerata</taxon>
        <taxon>Arachnida</taxon>
        <taxon>Acari</taxon>
        <taxon>Parasitiformes</taxon>
        <taxon>Ixodida</taxon>
        <taxon>Ixodoidea</taxon>
        <taxon>Ixodidae</taxon>
        <taxon>Rhipicephalinae</taxon>
        <taxon>Rhipicephalus</taxon>
        <taxon>Rhipicephalus</taxon>
    </lineage>
</organism>
<reference evidence="1" key="1">
    <citation type="submission" date="2012-11" db="EMBL/GenBank/DDBJ databases">
        <authorList>
            <person name="Lucero-Rivera Y.E."/>
            <person name="Tovar-Ramirez D."/>
        </authorList>
    </citation>
    <scope>NUCLEOTIDE SEQUENCE</scope>
    <source>
        <tissue evidence="1">Salivary gland</tissue>
    </source>
</reference>
<protein>
    <recommendedName>
        <fullName evidence="2">CCHC-type domain-containing protein</fullName>
    </recommendedName>
</protein>
<dbReference type="AlphaFoldDB" id="L7MKY1"/>
<sequence>MKPPHLPSALALTARSSSPGTNSRPGQTICSLCAISGHSTHDCRVALSAEEKCQRLSSKSCCFRCGKQGRIACSCRTRAWLKCDRCSGSHISAL</sequence>
<reference evidence="1" key="2">
    <citation type="journal article" date="2015" name="J. Proteomics">
        <title>Sexual differences in the sialomes of the zebra tick, Rhipicephalus pulchellus.</title>
        <authorList>
            <person name="Tan A.W."/>
            <person name="Francischetti I.M."/>
            <person name="Slovak M."/>
            <person name="Kini R.M."/>
            <person name="Ribeiro J.M."/>
        </authorList>
    </citation>
    <scope>NUCLEOTIDE SEQUENCE</scope>
    <source>
        <tissue evidence="1">Salivary gland</tissue>
    </source>
</reference>
<feature type="non-terminal residue" evidence="1">
    <location>
        <position position="94"/>
    </location>
</feature>
<name>L7MKY1_RHIPC</name>
<evidence type="ECO:0008006" key="2">
    <source>
        <dbReference type="Google" id="ProtNLM"/>
    </source>
</evidence>
<accession>L7MKY1</accession>
<dbReference type="EMBL" id="GACK01000424">
    <property type="protein sequence ID" value="JAA64610.1"/>
    <property type="molecule type" value="mRNA"/>
</dbReference>